<organism evidence="1 2">
    <name type="scientific">Candidatus Iainarchaeum sp</name>
    <dbReference type="NCBI Taxonomy" id="3101447"/>
    <lineage>
        <taxon>Archaea</taxon>
        <taxon>Candidatus Iainarchaeota</taxon>
        <taxon>Candidatus Iainarchaeia</taxon>
        <taxon>Candidatus Iainarchaeales</taxon>
        <taxon>Candidatus Iainarchaeaceae</taxon>
        <taxon>Candidatus Iainarchaeum</taxon>
    </lineage>
</organism>
<dbReference type="AlphaFoldDB" id="A0A938YTM5"/>
<reference evidence="1" key="1">
    <citation type="submission" date="2021-01" db="EMBL/GenBank/DDBJ databases">
        <title>Active Sulfur Cycling in an Early Earth Analoge.</title>
        <authorList>
            <person name="Hahn C.R."/>
            <person name="Youssef N.H."/>
            <person name="Elshahed M."/>
        </authorList>
    </citation>
    <scope>NUCLEOTIDE SEQUENCE</scope>
    <source>
        <strain evidence="1">Zod_Metabat.1151</strain>
    </source>
</reference>
<gene>
    <name evidence="1" type="ORF">JW744_02415</name>
</gene>
<accession>A0A938YTM5</accession>
<proteinExistence type="predicted"/>
<name>A0A938YTM5_9ARCH</name>
<dbReference type="Proteomes" id="UP000809243">
    <property type="component" value="Unassembled WGS sequence"/>
</dbReference>
<dbReference type="EMBL" id="JAFGDB010000039">
    <property type="protein sequence ID" value="MBN2067296.1"/>
    <property type="molecule type" value="Genomic_DNA"/>
</dbReference>
<evidence type="ECO:0000313" key="2">
    <source>
        <dbReference type="Proteomes" id="UP000809243"/>
    </source>
</evidence>
<protein>
    <submittedName>
        <fullName evidence="1">Uncharacterized protein</fullName>
    </submittedName>
</protein>
<comment type="caution">
    <text evidence="1">The sequence shown here is derived from an EMBL/GenBank/DDBJ whole genome shotgun (WGS) entry which is preliminary data.</text>
</comment>
<sequence length="64" mass="7189">MKRVVFVLGKKGEKDVLVCPQCGSTDLKWLLGGKLGDQYYCPKCSYQGFALRGNPKFVKGFKEK</sequence>
<evidence type="ECO:0000313" key="1">
    <source>
        <dbReference type="EMBL" id="MBN2067296.1"/>
    </source>
</evidence>